<dbReference type="Gene3D" id="2.10.110.10">
    <property type="entry name" value="Cysteine Rich Protein"/>
    <property type="match status" value="1"/>
</dbReference>
<dbReference type="SMART" id="SM00132">
    <property type="entry name" value="LIM"/>
    <property type="match status" value="1"/>
</dbReference>
<evidence type="ECO:0000256" key="3">
    <source>
        <dbReference type="PROSITE-ProRule" id="PRU00125"/>
    </source>
</evidence>
<name>A0A485L4R4_9STRA</name>
<evidence type="ECO:0000313" key="7">
    <source>
        <dbReference type="Proteomes" id="UP000332933"/>
    </source>
</evidence>
<dbReference type="InterPro" id="IPR001781">
    <property type="entry name" value="Znf_LIM"/>
</dbReference>
<evidence type="ECO:0000256" key="1">
    <source>
        <dbReference type="ARBA" id="ARBA00022723"/>
    </source>
</evidence>
<dbReference type="InterPro" id="IPR022087">
    <property type="entry name" value="DA1-like_dom"/>
</dbReference>
<keyword evidence="7" id="KW-1185">Reference proteome</keyword>
<dbReference type="InterPro" id="IPR045218">
    <property type="entry name" value="DA1-like"/>
</dbReference>
<dbReference type="PANTHER" id="PTHR24209:SF7">
    <property type="entry name" value="PROTEIN DA1-RELATED 2"/>
    <property type="match status" value="1"/>
</dbReference>
<accession>A0A485L4R4</accession>
<dbReference type="EMBL" id="VJMH01005784">
    <property type="protein sequence ID" value="KAF0692953.1"/>
    <property type="molecule type" value="Genomic_DNA"/>
</dbReference>
<dbReference type="PANTHER" id="PTHR24209">
    <property type="entry name" value="PROTEIN DA1-RELATED 2"/>
    <property type="match status" value="1"/>
</dbReference>
<dbReference type="Gene3D" id="4.10.1060.10">
    <property type="entry name" value="Zinc finger, RanBP2-type"/>
    <property type="match status" value="1"/>
</dbReference>
<dbReference type="Pfam" id="PF00412">
    <property type="entry name" value="LIM"/>
    <property type="match status" value="1"/>
</dbReference>
<gene>
    <name evidence="6" type="primary">Aste57867_15999</name>
    <name evidence="5" type="ORF">As57867_015943</name>
    <name evidence="6" type="ORF">ASTE57867_15999</name>
</gene>
<reference evidence="6 7" key="1">
    <citation type="submission" date="2019-03" db="EMBL/GenBank/DDBJ databases">
        <authorList>
            <person name="Gaulin E."/>
            <person name="Dumas B."/>
        </authorList>
    </citation>
    <scope>NUCLEOTIDE SEQUENCE [LARGE SCALE GENOMIC DNA]</scope>
    <source>
        <strain evidence="6">CBS 568.67</strain>
    </source>
</reference>
<proteinExistence type="predicted"/>
<dbReference type="Proteomes" id="UP000332933">
    <property type="component" value="Unassembled WGS sequence"/>
</dbReference>
<dbReference type="PROSITE" id="PS50023">
    <property type="entry name" value="LIM_DOMAIN_2"/>
    <property type="match status" value="1"/>
</dbReference>
<dbReference type="AlphaFoldDB" id="A0A485L4R4"/>
<evidence type="ECO:0000259" key="4">
    <source>
        <dbReference type="PROSITE" id="PS50023"/>
    </source>
</evidence>
<dbReference type="OrthoDB" id="25414at2759"/>
<dbReference type="PROSITE" id="PS00478">
    <property type="entry name" value="LIM_DOMAIN_1"/>
    <property type="match status" value="1"/>
</dbReference>
<keyword evidence="3" id="KW-0440">LIM domain</keyword>
<dbReference type="Pfam" id="PF12315">
    <property type="entry name" value="DA1-like"/>
    <property type="match status" value="2"/>
</dbReference>
<keyword evidence="2 3" id="KW-0862">Zinc</keyword>
<feature type="domain" description="LIM zinc-binding" evidence="4">
    <location>
        <begin position="46"/>
        <end position="108"/>
    </location>
</feature>
<protein>
    <submittedName>
        <fullName evidence="6">Aste57867_15999 protein</fullName>
    </submittedName>
</protein>
<keyword evidence="1 3" id="KW-0479">Metal-binding</keyword>
<evidence type="ECO:0000313" key="5">
    <source>
        <dbReference type="EMBL" id="KAF0692953.1"/>
    </source>
</evidence>
<evidence type="ECO:0000313" key="6">
    <source>
        <dbReference type="EMBL" id="VFT92784.1"/>
    </source>
</evidence>
<dbReference type="CDD" id="cd08368">
    <property type="entry name" value="LIM"/>
    <property type="match status" value="1"/>
</dbReference>
<dbReference type="EMBL" id="CAADRA010005805">
    <property type="protein sequence ID" value="VFT92784.1"/>
    <property type="molecule type" value="Genomic_DNA"/>
</dbReference>
<dbReference type="GO" id="GO:0046872">
    <property type="term" value="F:metal ion binding"/>
    <property type="evidence" value="ECO:0007669"/>
    <property type="project" value="UniProtKB-KW"/>
</dbReference>
<organism evidence="6 7">
    <name type="scientific">Aphanomyces stellatus</name>
    <dbReference type="NCBI Taxonomy" id="120398"/>
    <lineage>
        <taxon>Eukaryota</taxon>
        <taxon>Sar</taxon>
        <taxon>Stramenopiles</taxon>
        <taxon>Oomycota</taxon>
        <taxon>Saprolegniomycetes</taxon>
        <taxon>Saprolegniales</taxon>
        <taxon>Verrucalvaceae</taxon>
        <taxon>Aphanomyces</taxon>
    </lineage>
</organism>
<sequence>MTWTCPVCTLINGPSSTCDACGAPSPQAAAPTLTPRQAPSFLPLISTCRTCNKSIWPDTSYTQALGNTYHTSCFRCAACLQDLPSGIPFNVHENEPYHPQCFQQLFHPRCDVCEELLPMNSDRRIAYQEMPYWKLKYCPLHEQRDRCCSCKRLEPTSRARHFHALSDGRKLCGDCTNTVILDNDEVQPVVEDVWAFLASLGMHLPELPVFLVDFDTLNTHSHAAHSNLPRDAKTPVVYGVCISEVTQFNHFVHRTMQQLFRLEKAPTRGVNGIMVLHGLPYDMTAYILAHEATHAYFKLHEGFPTSLPPKVEEGMCQLMGYLYLQYRNIMLPPDDAAKFPGQLRGWYLQSLIEDTSPVYGDGLREALHAYNRYNSLQLVLDHIRQTSAFPA</sequence>
<reference evidence="5" key="2">
    <citation type="submission" date="2019-06" db="EMBL/GenBank/DDBJ databases">
        <title>Genomics analysis of Aphanomyces spp. identifies a new class of oomycete effector associated with host adaptation.</title>
        <authorList>
            <person name="Gaulin E."/>
        </authorList>
    </citation>
    <scope>NUCLEOTIDE SEQUENCE</scope>
    <source>
        <strain evidence="5">CBS 578.67</strain>
    </source>
</reference>
<evidence type="ECO:0000256" key="2">
    <source>
        <dbReference type="ARBA" id="ARBA00022833"/>
    </source>
</evidence>